<accession>A0AAP0E8N4</accession>
<organism evidence="1 2">
    <name type="scientific">Stephania yunnanensis</name>
    <dbReference type="NCBI Taxonomy" id="152371"/>
    <lineage>
        <taxon>Eukaryota</taxon>
        <taxon>Viridiplantae</taxon>
        <taxon>Streptophyta</taxon>
        <taxon>Embryophyta</taxon>
        <taxon>Tracheophyta</taxon>
        <taxon>Spermatophyta</taxon>
        <taxon>Magnoliopsida</taxon>
        <taxon>Ranunculales</taxon>
        <taxon>Menispermaceae</taxon>
        <taxon>Menispermoideae</taxon>
        <taxon>Cissampelideae</taxon>
        <taxon>Stephania</taxon>
    </lineage>
</organism>
<dbReference type="AlphaFoldDB" id="A0AAP0E8N4"/>
<gene>
    <name evidence="1" type="ORF">Syun_029266</name>
</gene>
<dbReference type="EMBL" id="JBBNAF010000013">
    <property type="protein sequence ID" value="KAK9086872.1"/>
    <property type="molecule type" value="Genomic_DNA"/>
</dbReference>
<comment type="caution">
    <text evidence="1">The sequence shown here is derived from an EMBL/GenBank/DDBJ whole genome shotgun (WGS) entry which is preliminary data.</text>
</comment>
<evidence type="ECO:0000313" key="2">
    <source>
        <dbReference type="Proteomes" id="UP001420932"/>
    </source>
</evidence>
<dbReference type="SUPFAM" id="SSF52047">
    <property type="entry name" value="RNI-like"/>
    <property type="match status" value="1"/>
</dbReference>
<dbReference type="PANTHER" id="PTHR36766:SF40">
    <property type="entry name" value="DISEASE RESISTANCE PROTEIN RGA3"/>
    <property type="match status" value="1"/>
</dbReference>
<keyword evidence="2" id="KW-1185">Reference proteome</keyword>
<protein>
    <submittedName>
        <fullName evidence="1">Uncharacterized protein</fullName>
    </submittedName>
</protein>
<dbReference type="InterPro" id="IPR032675">
    <property type="entry name" value="LRR_dom_sf"/>
</dbReference>
<dbReference type="Gene3D" id="3.80.10.10">
    <property type="entry name" value="Ribonuclease Inhibitor"/>
    <property type="match status" value="1"/>
</dbReference>
<sequence>MQMRDPLSLFPRIMSIRLQGMHFLEKWLLSWKEGECLLALESLSITHCSQLKTLPEELGNSTALKSLSVQWCNSLVSVPQELQKLSSLGSLSIHYCSGLKSLPKLHLMSSLKELIIERCPELSFVIDGLLNLTSLEKLWIEGCPRLVIPKGELKLITDLRGPSILVHVNGKLYQ</sequence>
<dbReference type="Proteomes" id="UP001420932">
    <property type="component" value="Unassembled WGS sequence"/>
</dbReference>
<reference evidence="1 2" key="1">
    <citation type="submission" date="2024-01" db="EMBL/GenBank/DDBJ databases">
        <title>Genome assemblies of Stephania.</title>
        <authorList>
            <person name="Yang L."/>
        </authorList>
    </citation>
    <scope>NUCLEOTIDE SEQUENCE [LARGE SCALE GENOMIC DNA]</scope>
    <source>
        <strain evidence="1">YNDBR</strain>
        <tissue evidence="1">Leaf</tissue>
    </source>
</reference>
<name>A0AAP0E8N4_9MAGN</name>
<evidence type="ECO:0000313" key="1">
    <source>
        <dbReference type="EMBL" id="KAK9086872.1"/>
    </source>
</evidence>
<proteinExistence type="predicted"/>
<dbReference type="PANTHER" id="PTHR36766">
    <property type="entry name" value="PLANT BROAD-SPECTRUM MILDEW RESISTANCE PROTEIN RPW8"/>
    <property type="match status" value="1"/>
</dbReference>